<dbReference type="STRING" id="1408157.A0A1J7JPQ6"/>
<organism evidence="3 4">
    <name type="scientific">Coniochaeta ligniaria NRRL 30616</name>
    <dbReference type="NCBI Taxonomy" id="1408157"/>
    <lineage>
        <taxon>Eukaryota</taxon>
        <taxon>Fungi</taxon>
        <taxon>Dikarya</taxon>
        <taxon>Ascomycota</taxon>
        <taxon>Pezizomycotina</taxon>
        <taxon>Sordariomycetes</taxon>
        <taxon>Sordariomycetidae</taxon>
        <taxon>Coniochaetales</taxon>
        <taxon>Coniochaetaceae</taxon>
        <taxon>Coniochaeta</taxon>
    </lineage>
</organism>
<dbReference type="EMBL" id="KV875097">
    <property type="protein sequence ID" value="OIW29730.1"/>
    <property type="molecule type" value="Genomic_DNA"/>
</dbReference>
<dbReference type="GO" id="GO:0016620">
    <property type="term" value="F:oxidoreductase activity, acting on the aldehyde or oxo group of donors, NAD or NADP as acceptor"/>
    <property type="evidence" value="ECO:0007669"/>
    <property type="project" value="InterPro"/>
</dbReference>
<keyword evidence="4" id="KW-1185">Reference proteome</keyword>
<dbReference type="AlphaFoldDB" id="A0A1J7JPQ6"/>
<evidence type="ECO:0000313" key="4">
    <source>
        <dbReference type="Proteomes" id="UP000182658"/>
    </source>
</evidence>
<protein>
    <submittedName>
        <fullName evidence="3">ALDH-like protein</fullName>
    </submittedName>
</protein>
<feature type="transmembrane region" description="Helical" evidence="2">
    <location>
        <begin position="458"/>
        <end position="480"/>
    </location>
</feature>
<dbReference type="InterPro" id="IPR016163">
    <property type="entry name" value="Ald_DH_C"/>
</dbReference>
<sequence length="494" mass="54591">MASTHEQALERIQGTVIDGRTENVRFRQGQLQSLHKTLREEASSICRALTQDSPSSAVEVETEFYLALDAVRHFYDTLDLDKELQEEYSVAHGSDNKNRRVGAGLVIIRPTTHTRFFSVVNPLAAAISAGNCVILELQDTLLQLDSTLRTLLPKALDQNSFYLSSTRITEPELLDSAILVDQTTNGPPATLTTHLLSSSGTRTVAVVDRTADIDAAARAITAARFGFGGTSPYAPDLVLVNEFVKKDFFEACSKYASLSFAKEGRKPGRDRNEPSRKAIREAEEKRQVSSFGSEEFKLVDVLDKNTPIMTMKITGRYLPIATCSSLVDAIFNQEFEKPLLAGYFFAEPRAAKYLSQHLSCHVSLINHIPVQLLVGPAAPVAHAPDILYRYTKDMFSLPRPQFVEPAPEVFKTVEEVLVQTSNKTAGTQSSKLRALAVRPLGPVDQRKNEMLGFFETGFFTGAGITLSVVLPVISWGAYVVGRKGLEYAVRFRQR</sequence>
<dbReference type="PANTHER" id="PTHR43111">
    <property type="entry name" value="ALDEHYDE DEHYDROGENASE B-RELATED"/>
    <property type="match status" value="1"/>
</dbReference>
<evidence type="ECO:0000313" key="3">
    <source>
        <dbReference type="EMBL" id="OIW29730.1"/>
    </source>
</evidence>
<evidence type="ECO:0000256" key="1">
    <source>
        <dbReference type="SAM" id="MobiDB-lite"/>
    </source>
</evidence>
<dbReference type="Proteomes" id="UP000182658">
    <property type="component" value="Unassembled WGS sequence"/>
</dbReference>
<reference evidence="3 4" key="1">
    <citation type="submission" date="2016-10" db="EMBL/GenBank/DDBJ databases">
        <title>Draft genome sequence of Coniochaeta ligniaria NRRL30616, a lignocellulolytic fungus for bioabatement of inhibitors in plant biomass hydrolysates.</title>
        <authorList>
            <consortium name="DOE Joint Genome Institute"/>
            <person name="Jimenez D.J."/>
            <person name="Hector R.E."/>
            <person name="Riley R."/>
            <person name="Sun H."/>
            <person name="Grigoriev I.V."/>
            <person name="Van Elsas J.D."/>
            <person name="Nichols N.N."/>
        </authorList>
    </citation>
    <scope>NUCLEOTIDE SEQUENCE [LARGE SCALE GENOMIC DNA]</scope>
    <source>
        <strain evidence="3 4">NRRL 30616</strain>
    </source>
</reference>
<dbReference type="InterPro" id="IPR016161">
    <property type="entry name" value="Ald_DH/histidinol_DH"/>
</dbReference>
<proteinExistence type="predicted"/>
<dbReference type="Gene3D" id="3.40.605.10">
    <property type="entry name" value="Aldehyde Dehydrogenase, Chain A, domain 1"/>
    <property type="match status" value="1"/>
</dbReference>
<keyword evidence="2" id="KW-0812">Transmembrane</keyword>
<evidence type="ECO:0000256" key="2">
    <source>
        <dbReference type="SAM" id="Phobius"/>
    </source>
</evidence>
<accession>A0A1J7JPQ6</accession>
<dbReference type="SUPFAM" id="SSF53720">
    <property type="entry name" value="ALDH-like"/>
    <property type="match status" value="1"/>
</dbReference>
<name>A0A1J7JPQ6_9PEZI</name>
<feature type="region of interest" description="Disordered" evidence="1">
    <location>
        <begin position="263"/>
        <end position="284"/>
    </location>
</feature>
<keyword evidence="2" id="KW-0472">Membrane</keyword>
<dbReference type="InParanoid" id="A0A1J7JPQ6"/>
<dbReference type="OrthoDB" id="5596991at2759"/>
<dbReference type="PANTHER" id="PTHR43111:SF1">
    <property type="entry name" value="ALDEHYDE DEHYDROGENASE B-RELATED"/>
    <property type="match status" value="1"/>
</dbReference>
<dbReference type="InterPro" id="IPR016162">
    <property type="entry name" value="Ald_DH_N"/>
</dbReference>
<dbReference type="Gene3D" id="3.40.309.10">
    <property type="entry name" value="Aldehyde Dehydrogenase, Chain A, domain 2"/>
    <property type="match status" value="1"/>
</dbReference>
<gene>
    <name evidence="3" type="ORF">CONLIGDRAFT_680551</name>
</gene>
<keyword evidence="2" id="KW-1133">Transmembrane helix</keyword>